<gene>
    <name evidence="2" type="ORF">NEOLEDRAFT_935747</name>
</gene>
<dbReference type="AlphaFoldDB" id="A0A165NIK6"/>
<dbReference type="EMBL" id="KV425635">
    <property type="protein sequence ID" value="KZT19694.1"/>
    <property type="molecule type" value="Genomic_DNA"/>
</dbReference>
<evidence type="ECO:0008006" key="4">
    <source>
        <dbReference type="Google" id="ProtNLM"/>
    </source>
</evidence>
<sequence length="207" mass="22865">MRDVASKTLNALVYYLYTGDIEFATLRSVKAAPAGTPAGTSAEAEDTEISATAEGPDSVPAIQLEPAFELIEPRDPHGPPDWLVFGTGFFENPAEPVSSDELYSCSPKSMYRFADMLELDELRQRAFEAIMSNLSKENIIEEVFSKFTSRYPEVLEMEIRLLNTMRNEKEVQDALAAIIQRMVAGGEFSHAGDALSKFVLIMAGSRQ</sequence>
<dbReference type="InterPro" id="IPR011333">
    <property type="entry name" value="SKP1/BTB/POZ_sf"/>
</dbReference>
<reference evidence="2 3" key="1">
    <citation type="journal article" date="2016" name="Mol. Biol. Evol.">
        <title>Comparative Genomics of Early-Diverging Mushroom-Forming Fungi Provides Insights into the Origins of Lignocellulose Decay Capabilities.</title>
        <authorList>
            <person name="Nagy L.G."/>
            <person name="Riley R."/>
            <person name="Tritt A."/>
            <person name="Adam C."/>
            <person name="Daum C."/>
            <person name="Floudas D."/>
            <person name="Sun H."/>
            <person name="Yadav J.S."/>
            <person name="Pangilinan J."/>
            <person name="Larsson K.H."/>
            <person name="Matsuura K."/>
            <person name="Barry K."/>
            <person name="Labutti K."/>
            <person name="Kuo R."/>
            <person name="Ohm R.A."/>
            <person name="Bhattacharya S.S."/>
            <person name="Shirouzu T."/>
            <person name="Yoshinaga Y."/>
            <person name="Martin F.M."/>
            <person name="Grigoriev I.V."/>
            <person name="Hibbett D.S."/>
        </authorList>
    </citation>
    <scope>NUCLEOTIDE SEQUENCE [LARGE SCALE GENOMIC DNA]</scope>
    <source>
        <strain evidence="2 3">HHB14362 ss-1</strain>
    </source>
</reference>
<evidence type="ECO:0000313" key="3">
    <source>
        <dbReference type="Proteomes" id="UP000076761"/>
    </source>
</evidence>
<dbReference type="OrthoDB" id="6359816at2759"/>
<dbReference type="Gene3D" id="3.30.710.10">
    <property type="entry name" value="Potassium Channel Kv1.1, Chain A"/>
    <property type="match status" value="1"/>
</dbReference>
<dbReference type="InParanoid" id="A0A165NIK6"/>
<feature type="region of interest" description="Disordered" evidence="1">
    <location>
        <begin position="33"/>
        <end position="56"/>
    </location>
</feature>
<name>A0A165NIK6_9AGAM</name>
<accession>A0A165NIK6</accession>
<feature type="compositionally biased region" description="Low complexity" evidence="1">
    <location>
        <begin position="33"/>
        <end position="42"/>
    </location>
</feature>
<evidence type="ECO:0000256" key="1">
    <source>
        <dbReference type="SAM" id="MobiDB-lite"/>
    </source>
</evidence>
<dbReference type="Proteomes" id="UP000076761">
    <property type="component" value="Unassembled WGS sequence"/>
</dbReference>
<evidence type="ECO:0000313" key="2">
    <source>
        <dbReference type="EMBL" id="KZT19694.1"/>
    </source>
</evidence>
<protein>
    <recommendedName>
        <fullName evidence="4">BTB domain-containing protein</fullName>
    </recommendedName>
</protein>
<organism evidence="2 3">
    <name type="scientific">Neolentinus lepideus HHB14362 ss-1</name>
    <dbReference type="NCBI Taxonomy" id="1314782"/>
    <lineage>
        <taxon>Eukaryota</taxon>
        <taxon>Fungi</taxon>
        <taxon>Dikarya</taxon>
        <taxon>Basidiomycota</taxon>
        <taxon>Agaricomycotina</taxon>
        <taxon>Agaricomycetes</taxon>
        <taxon>Gloeophyllales</taxon>
        <taxon>Gloeophyllaceae</taxon>
        <taxon>Neolentinus</taxon>
    </lineage>
</organism>
<keyword evidence="3" id="KW-1185">Reference proteome</keyword>
<proteinExistence type="predicted"/>